<evidence type="ECO:0000259" key="1">
    <source>
        <dbReference type="SMART" id="SM00228"/>
    </source>
</evidence>
<dbReference type="InterPro" id="IPR036034">
    <property type="entry name" value="PDZ_sf"/>
</dbReference>
<protein>
    <submittedName>
        <fullName evidence="2">Peptidase family S41</fullName>
    </submittedName>
</protein>
<dbReference type="Gene3D" id="3.30.750.170">
    <property type="match status" value="1"/>
</dbReference>
<dbReference type="SUPFAM" id="SSF50156">
    <property type="entry name" value="PDZ domain-like"/>
    <property type="match status" value="1"/>
</dbReference>
<dbReference type="EMBL" id="LT629740">
    <property type="protein sequence ID" value="SDS80029.1"/>
    <property type="molecule type" value="Genomic_DNA"/>
</dbReference>
<proteinExistence type="predicted"/>
<dbReference type="OrthoDB" id="7168509at2"/>
<dbReference type="GO" id="GO:0030288">
    <property type="term" value="C:outer membrane-bounded periplasmic space"/>
    <property type="evidence" value="ECO:0007669"/>
    <property type="project" value="TreeGrafter"/>
</dbReference>
<dbReference type="InterPro" id="IPR029045">
    <property type="entry name" value="ClpP/crotonase-like_dom_sf"/>
</dbReference>
<organism evidence="2 3">
    <name type="scientific">Mucilaginibacter mallensis</name>
    <dbReference type="NCBI Taxonomy" id="652787"/>
    <lineage>
        <taxon>Bacteria</taxon>
        <taxon>Pseudomonadati</taxon>
        <taxon>Bacteroidota</taxon>
        <taxon>Sphingobacteriia</taxon>
        <taxon>Sphingobacteriales</taxon>
        <taxon>Sphingobacteriaceae</taxon>
        <taxon>Mucilaginibacter</taxon>
    </lineage>
</organism>
<dbReference type="PROSITE" id="PS51257">
    <property type="entry name" value="PROKAR_LIPOPROTEIN"/>
    <property type="match status" value="1"/>
</dbReference>
<dbReference type="GO" id="GO:0006508">
    <property type="term" value="P:proteolysis"/>
    <property type="evidence" value="ECO:0007669"/>
    <property type="project" value="InterPro"/>
</dbReference>
<dbReference type="PANTHER" id="PTHR32060">
    <property type="entry name" value="TAIL-SPECIFIC PROTEASE"/>
    <property type="match status" value="1"/>
</dbReference>
<dbReference type="InterPro" id="IPR005151">
    <property type="entry name" value="Tail-specific_protease"/>
</dbReference>
<dbReference type="SMART" id="SM00228">
    <property type="entry name" value="PDZ"/>
    <property type="match status" value="1"/>
</dbReference>
<evidence type="ECO:0000313" key="3">
    <source>
        <dbReference type="Proteomes" id="UP000199679"/>
    </source>
</evidence>
<dbReference type="AlphaFoldDB" id="A0A1H1V6X2"/>
<accession>A0A1H1V6X2</accession>
<dbReference type="InterPro" id="IPR001478">
    <property type="entry name" value="PDZ"/>
</dbReference>
<reference evidence="2 3" key="1">
    <citation type="submission" date="2016-10" db="EMBL/GenBank/DDBJ databases">
        <authorList>
            <person name="de Groot N.N."/>
        </authorList>
    </citation>
    <scope>NUCLEOTIDE SEQUENCE [LARGE SCALE GENOMIC DNA]</scope>
    <source>
        <strain evidence="2 3">MP1X4</strain>
    </source>
</reference>
<keyword evidence="3" id="KW-1185">Reference proteome</keyword>
<dbReference type="Pfam" id="PF03572">
    <property type="entry name" value="Peptidase_S41"/>
    <property type="match status" value="1"/>
</dbReference>
<gene>
    <name evidence="2" type="ORF">SAMN05216490_1838</name>
</gene>
<dbReference type="RefSeq" id="WP_091371472.1">
    <property type="nucleotide sequence ID" value="NZ_LT629740.1"/>
</dbReference>
<dbReference type="GO" id="GO:0007165">
    <property type="term" value="P:signal transduction"/>
    <property type="evidence" value="ECO:0007669"/>
    <property type="project" value="TreeGrafter"/>
</dbReference>
<dbReference type="GO" id="GO:0004175">
    <property type="term" value="F:endopeptidase activity"/>
    <property type="evidence" value="ECO:0007669"/>
    <property type="project" value="TreeGrafter"/>
</dbReference>
<dbReference type="PANTHER" id="PTHR32060:SF30">
    <property type="entry name" value="CARBOXY-TERMINAL PROCESSING PROTEASE CTPA"/>
    <property type="match status" value="1"/>
</dbReference>
<name>A0A1H1V6X2_MUCMA</name>
<dbReference type="Gene3D" id="3.90.226.10">
    <property type="entry name" value="2-enoyl-CoA Hydratase, Chain A, domain 1"/>
    <property type="match status" value="1"/>
</dbReference>
<evidence type="ECO:0000313" key="2">
    <source>
        <dbReference type="EMBL" id="SDS80029.1"/>
    </source>
</evidence>
<dbReference type="Proteomes" id="UP000199679">
    <property type="component" value="Chromosome I"/>
</dbReference>
<sequence>MKKLFFFIIILSAGLIASCKKDKSTKAASTLDQIRDSIYYYEKEDYLWNDAIPSYSTFDPRSYTSDNDQDALNSEIFSISQLKINPATNAPYEYFATNPLVPKYSFIDDGTETASLNGTNGDFGFEPAYIADEDLRVKYVYAGSPADLAGIKRGYQITNINGTSTPSSDNNSNLNFVIDAIYYSPTIKMTLLKPDGTSINVSLATASYTVNPVITYKVFNEGSGHKIGYMVFNSFTALANAQPQLNTAFDYFITNGINELVVDLRYNGGGAGETAEYLDDLIVPAAKSNTLMYTQYFNSNLQNDKDPLLSKKYNLNPGQFLPANNQTQFVKKLSLNISRVFFIVTNETASSSELTINNLLPELNIILIGSTTYGKPVGEIPIPINKYYLYSPQLYVENSANKGDYYSGMIPGTGTYPGKLAADDITKEFGDSTEMLLSYALNYVKDGTFALKIPQGLSNQKTFSVEQSRAVSLELNKHKFRPMIFKSKAKR</sequence>
<dbReference type="STRING" id="652787.SAMN05216490_1838"/>
<feature type="domain" description="PDZ" evidence="1">
    <location>
        <begin position="121"/>
        <end position="195"/>
    </location>
</feature>
<dbReference type="GO" id="GO:0008236">
    <property type="term" value="F:serine-type peptidase activity"/>
    <property type="evidence" value="ECO:0007669"/>
    <property type="project" value="InterPro"/>
</dbReference>
<dbReference type="SUPFAM" id="SSF52096">
    <property type="entry name" value="ClpP/crotonase"/>
    <property type="match status" value="1"/>
</dbReference>
<dbReference type="Gene3D" id="2.30.42.10">
    <property type="match status" value="1"/>
</dbReference>